<dbReference type="Proteomes" id="UP000012164">
    <property type="component" value="Unassembled WGS sequence"/>
</dbReference>
<name>A0A0F6IEN8_LEPIR</name>
<evidence type="ECO:0000313" key="1">
    <source>
        <dbReference type="EMBL" id="EMJ36513.1"/>
    </source>
</evidence>
<reference evidence="1 2" key="1">
    <citation type="submission" date="2013-01" db="EMBL/GenBank/DDBJ databases">
        <authorList>
            <person name="Harkins D.M."/>
            <person name="Durkin A.S."/>
            <person name="Brinkac L.M."/>
            <person name="Haft D.H."/>
            <person name="Selengut J.D."/>
            <person name="Sanka R."/>
            <person name="DePew J."/>
            <person name="Purushe J."/>
            <person name="Peacock S.J."/>
            <person name="Thaipadungpanit J."/>
            <person name="Wuthiekanun V.W."/>
            <person name="Day N.P."/>
            <person name="Vinetz J.M."/>
            <person name="Sutton G.G."/>
            <person name="Nierman W.C."/>
            <person name="Fouts D.E."/>
        </authorList>
    </citation>
    <scope>NUCLEOTIDE SEQUENCE [LARGE SCALE GENOMIC DNA]</scope>
    <source>
        <strain evidence="1 2">FPW1039</strain>
    </source>
</reference>
<protein>
    <submittedName>
        <fullName evidence="1">Uncharacterized protein</fullName>
    </submittedName>
</protein>
<dbReference type="EMBL" id="AKWR02000121">
    <property type="protein sequence ID" value="EMJ36513.1"/>
    <property type="molecule type" value="Genomic_DNA"/>
</dbReference>
<accession>A0A0F6IEN8</accession>
<gene>
    <name evidence="1" type="ORF">LEP1GSC079_2237</name>
</gene>
<proteinExistence type="predicted"/>
<comment type="caution">
    <text evidence="1">The sequence shown here is derived from an EMBL/GenBank/DDBJ whole genome shotgun (WGS) entry which is preliminary data.</text>
</comment>
<sequence length="38" mass="4392">MAPNRPFSFGSQNLEFFFEPFIILIPIPENGNGMYRIS</sequence>
<organism evidence="1 2">
    <name type="scientific">Leptospira interrogans str. FPW1039</name>
    <dbReference type="NCBI Taxonomy" id="1193040"/>
    <lineage>
        <taxon>Bacteria</taxon>
        <taxon>Pseudomonadati</taxon>
        <taxon>Spirochaetota</taxon>
        <taxon>Spirochaetia</taxon>
        <taxon>Leptospirales</taxon>
        <taxon>Leptospiraceae</taxon>
        <taxon>Leptospira</taxon>
    </lineage>
</organism>
<evidence type="ECO:0000313" key="2">
    <source>
        <dbReference type="Proteomes" id="UP000012164"/>
    </source>
</evidence>
<dbReference type="AlphaFoldDB" id="A0A0F6IEN8"/>